<protein>
    <submittedName>
        <fullName evidence="2">PI-PLC X domain-containing protein</fullName>
    </submittedName>
</protein>
<dbReference type="Gene3D" id="3.20.20.190">
    <property type="entry name" value="Phosphatidylinositol (PI) phosphodiesterase"/>
    <property type="match status" value="1"/>
</dbReference>
<evidence type="ECO:0000256" key="1">
    <source>
        <dbReference type="SAM" id="SignalP"/>
    </source>
</evidence>
<dbReference type="SUPFAM" id="SSF51695">
    <property type="entry name" value="PLC-like phosphodiesterases"/>
    <property type="match status" value="1"/>
</dbReference>
<proteinExistence type="predicted"/>
<dbReference type="GO" id="GO:0008081">
    <property type="term" value="F:phosphoric diester hydrolase activity"/>
    <property type="evidence" value="ECO:0007669"/>
    <property type="project" value="InterPro"/>
</dbReference>
<reference evidence="2 3" key="1">
    <citation type="journal article" date="2016" name="Mol. Biol. Evol.">
        <title>Genome-Wide Survey of Gut Fungi (Harpellales) Reveals the First Horizontally Transferred Ubiquitin Gene from a Mosquito Host.</title>
        <authorList>
            <person name="Wang Y."/>
            <person name="White M.M."/>
            <person name="Kvist S."/>
            <person name="Moncalvo J.M."/>
        </authorList>
    </citation>
    <scope>NUCLEOTIDE SEQUENCE [LARGE SCALE GENOMIC DNA]</scope>
    <source>
        <strain evidence="2 3">ALG-7-W6</strain>
    </source>
</reference>
<dbReference type="Proteomes" id="UP000187455">
    <property type="component" value="Unassembled WGS sequence"/>
</dbReference>
<evidence type="ECO:0000313" key="2">
    <source>
        <dbReference type="EMBL" id="OLY79433.1"/>
    </source>
</evidence>
<dbReference type="AlphaFoldDB" id="A0A1R0GRA9"/>
<dbReference type="EMBL" id="LSSL01004463">
    <property type="protein sequence ID" value="OLY79433.1"/>
    <property type="molecule type" value="Genomic_DNA"/>
</dbReference>
<dbReference type="Pfam" id="PF26146">
    <property type="entry name" value="PI-PLC_X"/>
    <property type="match status" value="1"/>
</dbReference>
<gene>
    <name evidence="2" type="ORF">AYI68_g6498</name>
</gene>
<dbReference type="OrthoDB" id="7984201at2759"/>
<dbReference type="GO" id="GO:0006629">
    <property type="term" value="P:lipid metabolic process"/>
    <property type="evidence" value="ECO:0007669"/>
    <property type="project" value="InterPro"/>
</dbReference>
<organism evidence="2 3">
    <name type="scientific">Smittium mucronatum</name>
    <dbReference type="NCBI Taxonomy" id="133383"/>
    <lineage>
        <taxon>Eukaryota</taxon>
        <taxon>Fungi</taxon>
        <taxon>Fungi incertae sedis</taxon>
        <taxon>Zoopagomycota</taxon>
        <taxon>Kickxellomycotina</taxon>
        <taxon>Harpellomycetes</taxon>
        <taxon>Harpellales</taxon>
        <taxon>Legeriomycetaceae</taxon>
        <taxon>Smittium</taxon>
    </lineage>
</organism>
<accession>A0A1R0GRA9</accession>
<keyword evidence="3" id="KW-1185">Reference proteome</keyword>
<dbReference type="PANTHER" id="PTHR13593:SF140">
    <property type="entry name" value="PLC-LIKE PHOSPHODIESTERASE"/>
    <property type="match status" value="1"/>
</dbReference>
<feature type="chain" id="PRO_5013000357" evidence="1">
    <location>
        <begin position="22"/>
        <end position="365"/>
    </location>
</feature>
<dbReference type="InterPro" id="IPR051057">
    <property type="entry name" value="PI-PLC_domain"/>
</dbReference>
<dbReference type="InterPro" id="IPR017946">
    <property type="entry name" value="PLC-like_Pdiesterase_TIM-brl"/>
</dbReference>
<dbReference type="PROSITE" id="PS50007">
    <property type="entry name" value="PIPLC_X_DOMAIN"/>
    <property type="match status" value="1"/>
</dbReference>
<comment type="caution">
    <text evidence="2">The sequence shown here is derived from an EMBL/GenBank/DDBJ whole genome shotgun (WGS) entry which is preliminary data.</text>
</comment>
<name>A0A1R0GRA9_9FUNG</name>
<evidence type="ECO:0000313" key="3">
    <source>
        <dbReference type="Proteomes" id="UP000187455"/>
    </source>
</evidence>
<feature type="signal peptide" evidence="1">
    <location>
        <begin position="1"/>
        <end position="21"/>
    </location>
</feature>
<sequence length="365" mass="41875">MMRAKFILIFLISCINSLCKAQKKNGAMYCNGYKKLCRVPYNKVAFPATHNSYAVSRNFFVANQHRKIPEQLNDGIRVFMIDAHSKKVGMTKLIRGLFKRDSIPLTNIQLCHGNCGILDAGKMMDVLIVFKQFLDQNPHEIVTIMIENFHGFTSTEIYSNFLHSGLDRYLFNPTMYPNIQEEWPTLRQLIETDQRLVLFSSIIANDTRIPQVMEEAQYIAQTSYRVEHRRKQNFQTGFDCALNPPSRPKPLVVLNHFVLDTINIFGFKIQVSTPKGSNKVNKEQSILDHYQTCRDAKIFPNFITVDFHNNQELFSAIASINKVSYVDPYNRTFDATSHSSTNLPPVKKIHNLLLLLAVSLLSFTA</sequence>
<dbReference type="PANTHER" id="PTHR13593">
    <property type="match status" value="1"/>
</dbReference>
<dbReference type="STRING" id="133383.A0A1R0GRA9"/>
<keyword evidence="1" id="KW-0732">Signal</keyword>